<dbReference type="RefSeq" id="WP_199394470.1">
    <property type="nucleotide sequence ID" value="NZ_JAEMHK010000004.1"/>
</dbReference>
<dbReference type="Proteomes" id="UP000641025">
    <property type="component" value="Unassembled WGS sequence"/>
</dbReference>
<gene>
    <name evidence="1" type="primary">tssG</name>
    <name evidence="1" type="ORF">JFN90_07375</name>
</gene>
<organism evidence="1 2">
    <name type="scientific">Geomonas propionica</name>
    <dbReference type="NCBI Taxonomy" id="2798582"/>
    <lineage>
        <taxon>Bacteria</taxon>
        <taxon>Pseudomonadati</taxon>
        <taxon>Thermodesulfobacteriota</taxon>
        <taxon>Desulfuromonadia</taxon>
        <taxon>Geobacterales</taxon>
        <taxon>Geobacteraceae</taxon>
        <taxon>Geomonas</taxon>
    </lineage>
</organism>
<comment type="caution">
    <text evidence="1">The sequence shown here is derived from an EMBL/GenBank/DDBJ whole genome shotgun (WGS) entry which is preliminary data.</text>
</comment>
<sequence>MTKDPARHGHRFFPTVHRLERAGRSTPAVGEALSPGAETIRFTSAKGFAFPPSDIGRMTEDEDGVVHVEVAALGLIGPSGVLPHWYHELLLERDKAQDTAMGAFYDIFHHRLVSLFYRAWKRNRLLPQKKADNSDVFSGHLLSFLGLGTNGLREQLPLSEEALLHFSGLAGRPAATAATIAQIVQSLFGLATEVEQFVPRVVELEPSDWTIVGKGNCRLGVDTVCGGQICDITSTFRLSLGPMGYREFRGFWEGDKLARLLSLVRFLAGAEYECEVRLKLKKEEVPPCRLGAATSDAPRLGRSTWLKAPDSVLDADPLVTFNPDEVRRTA</sequence>
<evidence type="ECO:0000313" key="1">
    <source>
        <dbReference type="EMBL" id="MBJ6799957.1"/>
    </source>
</evidence>
<name>A0ABS0YR33_9BACT</name>
<dbReference type="NCBIfam" id="TIGR03347">
    <property type="entry name" value="VI_chp_1"/>
    <property type="match status" value="1"/>
</dbReference>
<proteinExistence type="predicted"/>
<reference evidence="1 2" key="1">
    <citation type="submission" date="2020-12" db="EMBL/GenBank/DDBJ databases">
        <title>Geomonas sp. Red259, isolated from paddy soil.</title>
        <authorList>
            <person name="Xu Z."/>
            <person name="Zhang Z."/>
            <person name="Masuda Y."/>
            <person name="Itoh H."/>
            <person name="Senoo K."/>
        </authorList>
    </citation>
    <scope>NUCLEOTIDE SEQUENCE [LARGE SCALE GENOMIC DNA]</scope>
    <source>
        <strain evidence="1 2">Red259</strain>
    </source>
</reference>
<accession>A0ABS0YR33</accession>
<evidence type="ECO:0000313" key="2">
    <source>
        <dbReference type="Proteomes" id="UP000641025"/>
    </source>
</evidence>
<dbReference type="InterPro" id="IPR010732">
    <property type="entry name" value="T6SS_TssG-like"/>
</dbReference>
<protein>
    <submittedName>
        <fullName evidence="1">Type VI secretion system baseplate subunit TssG</fullName>
    </submittedName>
</protein>
<dbReference type="Pfam" id="PF06996">
    <property type="entry name" value="T6SS_TssG"/>
    <property type="match status" value="1"/>
</dbReference>
<dbReference type="PANTHER" id="PTHR35564:SF4">
    <property type="entry name" value="CYTOPLASMIC PROTEIN"/>
    <property type="match status" value="1"/>
</dbReference>
<keyword evidence="2" id="KW-1185">Reference proteome</keyword>
<dbReference type="PANTHER" id="PTHR35564">
    <property type="match status" value="1"/>
</dbReference>
<dbReference type="EMBL" id="JAEMHK010000004">
    <property type="protein sequence ID" value="MBJ6799957.1"/>
    <property type="molecule type" value="Genomic_DNA"/>
</dbReference>